<organism evidence="2 3">
    <name type="scientific">Favolaschia claudopus</name>
    <dbReference type="NCBI Taxonomy" id="2862362"/>
    <lineage>
        <taxon>Eukaryota</taxon>
        <taxon>Fungi</taxon>
        <taxon>Dikarya</taxon>
        <taxon>Basidiomycota</taxon>
        <taxon>Agaricomycotina</taxon>
        <taxon>Agaricomycetes</taxon>
        <taxon>Agaricomycetidae</taxon>
        <taxon>Agaricales</taxon>
        <taxon>Marasmiineae</taxon>
        <taxon>Mycenaceae</taxon>
        <taxon>Favolaschia</taxon>
    </lineage>
</organism>
<protein>
    <recommendedName>
        <fullName evidence="4">F-box domain-containing protein</fullName>
    </recommendedName>
</protein>
<dbReference type="Proteomes" id="UP001362999">
    <property type="component" value="Unassembled WGS sequence"/>
</dbReference>
<dbReference type="AlphaFoldDB" id="A0AAW0EAY2"/>
<feature type="region of interest" description="Disordered" evidence="1">
    <location>
        <begin position="1"/>
        <end position="20"/>
    </location>
</feature>
<evidence type="ECO:0000313" key="2">
    <source>
        <dbReference type="EMBL" id="KAK7062229.1"/>
    </source>
</evidence>
<sequence length="396" mass="44941">MVKRAKTTTRRLHSEVDATTRRPPTLIPPEICAIICDIISTKRGLRALCMVSRTFRSQGERLLYHSVDLRVDEKEWGSTRRLKSWSTSTSKNPYLGEYVHSLVLQLPLSLEPSITSKLGRALALCVNLKELRVFGPSENPRYGSFQGSLLNKCSFRLTKFVNHYFDEGSIMAFWRNQTELHLLDCERNVCALDPVAKLLPNIIAIKTNDIGNLPVGRALQRIETSLLVYIPQLKRYETSLTTLNLWQPRWQVHWLKQPREGVIDMLIRQVAETLPNLLHLGVLDMYPGYQLDCHHGGISQMTLRRFKRLESLILQVQHISHFVVDGVSQTHHSLDEYDGILNVGRDIMAACPTLRRAAISANVTSVRGGILTRSLSDGAIHEEPTTWLVVQASSMF</sequence>
<proteinExistence type="predicted"/>
<reference evidence="2 3" key="1">
    <citation type="journal article" date="2024" name="J Genomics">
        <title>Draft genome sequencing and assembly of Favolaschia claudopus CIRM-BRFM 2984 isolated from oak limbs.</title>
        <authorList>
            <person name="Navarro D."/>
            <person name="Drula E."/>
            <person name="Chaduli D."/>
            <person name="Cazenave R."/>
            <person name="Ahrendt S."/>
            <person name="Wang J."/>
            <person name="Lipzen A."/>
            <person name="Daum C."/>
            <person name="Barry K."/>
            <person name="Grigoriev I.V."/>
            <person name="Favel A."/>
            <person name="Rosso M.N."/>
            <person name="Martin F."/>
        </authorList>
    </citation>
    <scope>NUCLEOTIDE SEQUENCE [LARGE SCALE GENOMIC DNA]</scope>
    <source>
        <strain evidence="2 3">CIRM-BRFM 2984</strain>
    </source>
</reference>
<dbReference type="EMBL" id="JAWWNJ010000002">
    <property type="protein sequence ID" value="KAK7062229.1"/>
    <property type="molecule type" value="Genomic_DNA"/>
</dbReference>
<gene>
    <name evidence="2" type="ORF">R3P38DRAFT_691461</name>
</gene>
<feature type="compositionally biased region" description="Basic residues" evidence="1">
    <location>
        <begin position="1"/>
        <end position="11"/>
    </location>
</feature>
<comment type="caution">
    <text evidence="2">The sequence shown here is derived from an EMBL/GenBank/DDBJ whole genome shotgun (WGS) entry which is preliminary data.</text>
</comment>
<keyword evidence="3" id="KW-1185">Reference proteome</keyword>
<name>A0AAW0EAY2_9AGAR</name>
<accession>A0AAW0EAY2</accession>
<evidence type="ECO:0008006" key="4">
    <source>
        <dbReference type="Google" id="ProtNLM"/>
    </source>
</evidence>
<evidence type="ECO:0000313" key="3">
    <source>
        <dbReference type="Proteomes" id="UP001362999"/>
    </source>
</evidence>
<evidence type="ECO:0000256" key="1">
    <source>
        <dbReference type="SAM" id="MobiDB-lite"/>
    </source>
</evidence>